<dbReference type="SMART" id="SM00066">
    <property type="entry name" value="GAL4"/>
    <property type="match status" value="1"/>
</dbReference>
<dbReference type="PANTHER" id="PTHR31001:SF40">
    <property type="entry name" value="ZN(II)2CYS6 TRANSCRIPTION FACTOR (EUROFUNG)"/>
    <property type="match status" value="1"/>
</dbReference>
<accession>A0A317VK88</accession>
<evidence type="ECO:0000256" key="2">
    <source>
        <dbReference type="ARBA" id="ARBA00023015"/>
    </source>
</evidence>
<dbReference type="PROSITE" id="PS00463">
    <property type="entry name" value="ZN2_CY6_FUNGAL_1"/>
    <property type="match status" value="1"/>
</dbReference>
<evidence type="ECO:0000259" key="7">
    <source>
        <dbReference type="PROSITE" id="PS50048"/>
    </source>
</evidence>
<dbReference type="Pfam" id="PF00172">
    <property type="entry name" value="Zn_clus"/>
    <property type="match status" value="1"/>
</dbReference>
<dbReference type="EMBL" id="MSFL01000024">
    <property type="protein sequence ID" value="PWY73577.1"/>
    <property type="molecule type" value="Genomic_DNA"/>
</dbReference>
<dbReference type="RefSeq" id="XP_025396748.1">
    <property type="nucleotide sequence ID" value="XM_025540453.1"/>
</dbReference>
<keyword evidence="3" id="KW-0238">DNA-binding</keyword>
<evidence type="ECO:0000313" key="9">
    <source>
        <dbReference type="Proteomes" id="UP000247233"/>
    </source>
</evidence>
<dbReference type="CDD" id="cd12148">
    <property type="entry name" value="fungal_TF_MHR"/>
    <property type="match status" value="1"/>
</dbReference>
<evidence type="ECO:0000256" key="5">
    <source>
        <dbReference type="ARBA" id="ARBA00023242"/>
    </source>
</evidence>
<dbReference type="InterPro" id="IPR036864">
    <property type="entry name" value="Zn2-C6_fun-type_DNA-bd_sf"/>
</dbReference>
<dbReference type="GeneID" id="37062690"/>
<dbReference type="CDD" id="cd00067">
    <property type="entry name" value="GAL4"/>
    <property type="match status" value="1"/>
</dbReference>
<dbReference type="STRING" id="1448321.A0A317VK88"/>
<dbReference type="PANTHER" id="PTHR31001">
    <property type="entry name" value="UNCHARACTERIZED TRANSCRIPTIONAL REGULATORY PROTEIN"/>
    <property type="match status" value="1"/>
</dbReference>
<comment type="subcellular location">
    <subcellularLocation>
        <location evidence="1">Nucleus</location>
    </subcellularLocation>
</comment>
<keyword evidence="4" id="KW-0804">Transcription</keyword>
<dbReference type="GO" id="GO:0003677">
    <property type="term" value="F:DNA binding"/>
    <property type="evidence" value="ECO:0007669"/>
    <property type="project" value="UniProtKB-KW"/>
</dbReference>
<sequence length="676" mass="75604">MIRRNGKPTSCEPCRVSKVRCDHTTPVCRRCQSRGNVSQCFYHPAPLTKGKPQGVRPQRRAPKEGTPRPATQAPIPNPVSDHSQFLGPSSYLSVFRHAPLGVSKDSNRFLHDEFEHWRTDQAYASARLVYLASAIPFYHDQISWYYQKGRFTIIPAPLVLDSLSRAREYIESNPWDVARNWKSLYEDITAATALPLKISGTLSAQDFYALTTGPNLRWELLGFVFTMAGVSVMGRYRSQDVLDLGIGEMDVETFTKEMVLASNACIEICKHRGQVNDLGIWMRYLHVVMCTEVLGETSERAYSQFGDLVSDIYAMGLHHPPLEDMPLFLAETRKRMLSVSHRADKNLATLFGRPPRLPHSYCNATLPLDIADDDLLLNAPSLHSVLEGLDDDGWNIEGKLLPATVIRIRHILSTLREQVLELSLGCKAGSDHSGRLLKTYNLCQEIADRIPARFRYIPTCWKSLDAIECLARSIIHFEYLFSILQFHRIRCRESNHEATGDLLDTCLQVLSVFMDLTRQNEILAIRKQFPWILLGYGIPAAGVLVTELHSHTQASKPLPSAVSRSEVIRTLSVLISWLQTSEMSPSTTAKPVMELTKVISRLLDDTLNYQPGPSIPQDTNQNATTPAGQENVLDSAVLGSGIGAPSEAFGIGLSGQEFLSWLDDLDLDLTSSEIFV</sequence>
<reference evidence="8 9" key="1">
    <citation type="submission" date="2016-12" db="EMBL/GenBank/DDBJ databases">
        <title>The genomes of Aspergillus section Nigri reveals drivers in fungal speciation.</title>
        <authorList>
            <consortium name="DOE Joint Genome Institute"/>
            <person name="Vesth T.C."/>
            <person name="Nybo J."/>
            <person name="Theobald S."/>
            <person name="Brandl J."/>
            <person name="Frisvad J.C."/>
            <person name="Nielsen K.F."/>
            <person name="Lyhne E.K."/>
            <person name="Kogle M.E."/>
            <person name="Kuo A."/>
            <person name="Riley R."/>
            <person name="Clum A."/>
            <person name="Nolan M."/>
            <person name="Lipzen A."/>
            <person name="Salamov A."/>
            <person name="Henrissat B."/>
            <person name="Wiebenga A."/>
            <person name="De Vries R.P."/>
            <person name="Grigoriev I.V."/>
            <person name="Mortensen U.H."/>
            <person name="Andersen M.R."/>
            <person name="Baker S.E."/>
        </authorList>
    </citation>
    <scope>NUCLEOTIDE SEQUENCE [LARGE SCALE GENOMIC DNA]</scope>
    <source>
        <strain evidence="8 9">CBS 117.55</strain>
    </source>
</reference>
<comment type="caution">
    <text evidence="8">The sequence shown here is derived from an EMBL/GenBank/DDBJ whole genome shotgun (WGS) entry which is preliminary data.</text>
</comment>
<dbReference type="GO" id="GO:0000981">
    <property type="term" value="F:DNA-binding transcription factor activity, RNA polymerase II-specific"/>
    <property type="evidence" value="ECO:0007669"/>
    <property type="project" value="InterPro"/>
</dbReference>
<dbReference type="AlphaFoldDB" id="A0A317VK88"/>
<keyword evidence="5" id="KW-0539">Nucleus</keyword>
<evidence type="ECO:0000256" key="3">
    <source>
        <dbReference type="ARBA" id="ARBA00023125"/>
    </source>
</evidence>
<evidence type="ECO:0000256" key="1">
    <source>
        <dbReference type="ARBA" id="ARBA00004123"/>
    </source>
</evidence>
<evidence type="ECO:0000256" key="6">
    <source>
        <dbReference type="SAM" id="MobiDB-lite"/>
    </source>
</evidence>
<dbReference type="Proteomes" id="UP000247233">
    <property type="component" value="Unassembled WGS sequence"/>
</dbReference>
<dbReference type="InterPro" id="IPR050613">
    <property type="entry name" value="Sec_Metabolite_Reg"/>
</dbReference>
<evidence type="ECO:0000313" key="8">
    <source>
        <dbReference type="EMBL" id="PWY73577.1"/>
    </source>
</evidence>
<keyword evidence="2" id="KW-0805">Transcription regulation</keyword>
<dbReference type="GO" id="GO:0005634">
    <property type="term" value="C:nucleus"/>
    <property type="evidence" value="ECO:0007669"/>
    <property type="project" value="UniProtKB-SubCell"/>
</dbReference>
<dbReference type="VEuPathDB" id="FungiDB:BO70DRAFT_319779"/>
<dbReference type="GO" id="GO:0008270">
    <property type="term" value="F:zinc ion binding"/>
    <property type="evidence" value="ECO:0007669"/>
    <property type="project" value="InterPro"/>
</dbReference>
<organism evidence="8 9">
    <name type="scientific">Aspergillus heteromorphus CBS 117.55</name>
    <dbReference type="NCBI Taxonomy" id="1448321"/>
    <lineage>
        <taxon>Eukaryota</taxon>
        <taxon>Fungi</taxon>
        <taxon>Dikarya</taxon>
        <taxon>Ascomycota</taxon>
        <taxon>Pezizomycotina</taxon>
        <taxon>Eurotiomycetes</taxon>
        <taxon>Eurotiomycetidae</taxon>
        <taxon>Eurotiales</taxon>
        <taxon>Aspergillaceae</taxon>
        <taxon>Aspergillus</taxon>
        <taxon>Aspergillus subgen. Circumdati</taxon>
    </lineage>
</organism>
<protein>
    <recommendedName>
        <fullName evidence="7">Zn(2)-C6 fungal-type domain-containing protein</fullName>
    </recommendedName>
</protein>
<dbReference type="Gene3D" id="4.10.240.10">
    <property type="entry name" value="Zn(2)-C6 fungal-type DNA-binding domain"/>
    <property type="match status" value="1"/>
</dbReference>
<keyword evidence="9" id="KW-1185">Reference proteome</keyword>
<dbReference type="SUPFAM" id="SSF57701">
    <property type="entry name" value="Zn2/Cys6 DNA-binding domain"/>
    <property type="match status" value="1"/>
</dbReference>
<dbReference type="GO" id="GO:0009893">
    <property type="term" value="P:positive regulation of metabolic process"/>
    <property type="evidence" value="ECO:0007669"/>
    <property type="project" value="UniProtKB-ARBA"/>
</dbReference>
<dbReference type="InterPro" id="IPR001138">
    <property type="entry name" value="Zn2Cys6_DnaBD"/>
</dbReference>
<gene>
    <name evidence="8" type="ORF">BO70DRAFT_319779</name>
</gene>
<feature type="region of interest" description="Disordered" evidence="6">
    <location>
        <begin position="42"/>
        <end position="79"/>
    </location>
</feature>
<feature type="domain" description="Zn(2)-C6 fungal-type" evidence="7">
    <location>
        <begin position="10"/>
        <end position="42"/>
    </location>
</feature>
<proteinExistence type="predicted"/>
<dbReference type="PROSITE" id="PS50048">
    <property type="entry name" value="ZN2_CY6_FUNGAL_2"/>
    <property type="match status" value="1"/>
</dbReference>
<dbReference type="OrthoDB" id="4898680at2759"/>
<name>A0A317VK88_9EURO</name>
<evidence type="ECO:0000256" key="4">
    <source>
        <dbReference type="ARBA" id="ARBA00023163"/>
    </source>
</evidence>